<protein>
    <submittedName>
        <fullName evidence="1">Uncharacterized protein</fullName>
    </submittedName>
</protein>
<comment type="caution">
    <text evidence="1">The sequence shown here is derived from an EMBL/GenBank/DDBJ whole genome shotgun (WGS) entry which is preliminary data.</text>
</comment>
<sequence>MVDIQEKQAKCMEGLVNQQYKSALTFTLKKIENPESLRGVINRLPYDLRKKWRNTADQISEDQDREIKFKDIVVFVEKQARAASHPVFGDISARS</sequence>
<name>A0ABN8S9V1_9CNID</name>
<organism evidence="1 2">
    <name type="scientific">Porites lobata</name>
    <dbReference type="NCBI Taxonomy" id="104759"/>
    <lineage>
        <taxon>Eukaryota</taxon>
        <taxon>Metazoa</taxon>
        <taxon>Cnidaria</taxon>
        <taxon>Anthozoa</taxon>
        <taxon>Hexacorallia</taxon>
        <taxon>Scleractinia</taxon>
        <taxon>Fungiina</taxon>
        <taxon>Poritidae</taxon>
        <taxon>Porites</taxon>
    </lineage>
</organism>
<evidence type="ECO:0000313" key="2">
    <source>
        <dbReference type="Proteomes" id="UP001159405"/>
    </source>
</evidence>
<proteinExistence type="predicted"/>
<gene>
    <name evidence="1" type="ORF">PLOB_00040703</name>
</gene>
<accession>A0ABN8S9V1</accession>
<reference evidence="1 2" key="1">
    <citation type="submission" date="2022-05" db="EMBL/GenBank/DDBJ databases">
        <authorList>
            <consortium name="Genoscope - CEA"/>
            <person name="William W."/>
        </authorList>
    </citation>
    <scope>NUCLEOTIDE SEQUENCE [LARGE SCALE GENOMIC DNA]</scope>
</reference>
<keyword evidence="2" id="KW-1185">Reference proteome</keyword>
<evidence type="ECO:0000313" key="1">
    <source>
        <dbReference type="EMBL" id="CAH3188491.1"/>
    </source>
</evidence>
<dbReference type="EMBL" id="CALNXK010000628">
    <property type="protein sequence ID" value="CAH3188491.1"/>
    <property type="molecule type" value="Genomic_DNA"/>
</dbReference>
<dbReference type="Proteomes" id="UP001159405">
    <property type="component" value="Unassembled WGS sequence"/>
</dbReference>